<feature type="signal peptide" evidence="1">
    <location>
        <begin position="1"/>
        <end position="20"/>
    </location>
</feature>
<sequence length="191" mass="20367">MTRLLFVLAALALLVAPARADDVTDQIDAAKRAYSAGDEQVAIQALQFAIAQIQEQLQAEQLALLPEPLPGWSADAPVSDAGGIAAMFTGTNLVRTYRKDDGASVSVSITADSPLLSMLTTLMQASPSTTPYTHDGYRGVLEMHQDGTSRLLLLVGTRIQVQVEGSGVDRQTLEAYLEAVKLDQLEEALLG</sequence>
<evidence type="ECO:0000256" key="1">
    <source>
        <dbReference type="SAM" id="SignalP"/>
    </source>
</evidence>
<reference evidence="2 3" key="1">
    <citation type="journal article" date="2020" name="Microorganisms">
        <title>Osmotic Adaptation and Compatible Solute Biosynthesis of Phototrophic Bacteria as Revealed from Genome Analyses.</title>
        <authorList>
            <person name="Imhoff J.F."/>
            <person name="Rahn T."/>
            <person name="Kunzel S."/>
            <person name="Keller A."/>
            <person name="Neulinger S.C."/>
        </authorList>
    </citation>
    <scope>NUCLEOTIDE SEQUENCE [LARGE SCALE GENOMIC DNA]</scope>
    <source>
        <strain evidence="2 3">DSM 6210</strain>
    </source>
</reference>
<dbReference type="EMBL" id="NRRV01000004">
    <property type="protein sequence ID" value="MBK1629645.1"/>
    <property type="molecule type" value="Genomic_DNA"/>
</dbReference>
<accession>A0ABS1CCM8</accession>
<comment type="caution">
    <text evidence="2">The sequence shown here is derived from an EMBL/GenBank/DDBJ whole genome shotgun (WGS) entry which is preliminary data.</text>
</comment>
<keyword evidence="1" id="KW-0732">Signal</keyword>
<gene>
    <name evidence="2" type="ORF">CKO31_02610</name>
</gene>
<evidence type="ECO:0008006" key="4">
    <source>
        <dbReference type="Google" id="ProtNLM"/>
    </source>
</evidence>
<feature type="chain" id="PRO_5045519627" description="DUF4252 domain-containing protein" evidence="1">
    <location>
        <begin position="21"/>
        <end position="191"/>
    </location>
</feature>
<dbReference type="RefSeq" id="WP_200233812.1">
    <property type="nucleotide sequence ID" value="NZ_NRRV01000004.1"/>
</dbReference>
<proteinExistence type="predicted"/>
<evidence type="ECO:0000313" key="3">
    <source>
        <dbReference type="Proteomes" id="UP000748752"/>
    </source>
</evidence>
<keyword evidence="3" id="KW-1185">Reference proteome</keyword>
<name>A0ABS1CCM8_9GAMM</name>
<organism evidence="2 3">
    <name type="scientific">Thiohalocapsa halophila</name>
    <dbReference type="NCBI Taxonomy" id="69359"/>
    <lineage>
        <taxon>Bacteria</taxon>
        <taxon>Pseudomonadati</taxon>
        <taxon>Pseudomonadota</taxon>
        <taxon>Gammaproteobacteria</taxon>
        <taxon>Chromatiales</taxon>
        <taxon>Chromatiaceae</taxon>
        <taxon>Thiohalocapsa</taxon>
    </lineage>
</organism>
<protein>
    <recommendedName>
        <fullName evidence="4">DUF4252 domain-containing protein</fullName>
    </recommendedName>
</protein>
<dbReference type="Proteomes" id="UP000748752">
    <property type="component" value="Unassembled WGS sequence"/>
</dbReference>
<evidence type="ECO:0000313" key="2">
    <source>
        <dbReference type="EMBL" id="MBK1629645.1"/>
    </source>
</evidence>